<comment type="caution">
    <text evidence="2">The sequence shown here is derived from an EMBL/GenBank/DDBJ whole genome shotgun (WGS) entry which is preliminary data.</text>
</comment>
<accession>A0A2P7U122</accession>
<gene>
    <name evidence="2" type="ORF">C7N83_05100</name>
</gene>
<feature type="compositionally biased region" description="Basic and acidic residues" evidence="1">
    <location>
        <begin position="59"/>
        <end position="69"/>
    </location>
</feature>
<feature type="region of interest" description="Disordered" evidence="1">
    <location>
        <begin position="1"/>
        <end position="69"/>
    </location>
</feature>
<evidence type="ECO:0000256" key="1">
    <source>
        <dbReference type="SAM" id="MobiDB-lite"/>
    </source>
</evidence>
<feature type="compositionally biased region" description="Basic and acidic residues" evidence="1">
    <location>
        <begin position="14"/>
        <end position="28"/>
    </location>
</feature>
<feature type="compositionally biased region" description="Basic and acidic residues" evidence="1">
    <location>
        <begin position="37"/>
        <end position="49"/>
    </location>
</feature>
<name>A0A2P7U122_9NEIS</name>
<evidence type="ECO:0000313" key="2">
    <source>
        <dbReference type="EMBL" id="PSJ80603.1"/>
    </source>
</evidence>
<dbReference type="OrthoDB" id="8606860at2"/>
<feature type="compositionally biased region" description="Polar residues" evidence="1">
    <location>
        <begin position="1"/>
        <end position="13"/>
    </location>
</feature>
<organism evidence="2 3">
    <name type="scientific">Neisseria iguanae</name>
    <dbReference type="NCBI Taxonomy" id="90242"/>
    <lineage>
        <taxon>Bacteria</taxon>
        <taxon>Pseudomonadati</taxon>
        <taxon>Pseudomonadota</taxon>
        <taxon>Betaproteobacteria</taxon>
        <taxon>Neisseriales</taxon>
        <taxon>Neisseriaceae</taxon>
        <taxon>Neisseria</taxon>
    </lineage>
</organism>
<keyword evidence="3" id="KW-1185">Reference proteome</keyword>
<dbReference type="Proteomes" id="UP000241868">
    <property type="component" value="Unassembled WGS sequence"/>
</dbReference>
<protein>
    <submittedName>
        <fullName evidence="2">Uncharacterized protein</fullName>
    </submittedName>
</protein>
<dbReference type="RefSeq" id="WP_106741107.1">
    <property type="nucleotide sequence ID" value="NZ_PXYY01000022.1"/>
</dbReference>
<proteinExistence type="predicted"/>
<evidence type="ECO:0000313" key="3">
    <source>
        <dbReference type="Proteomes" id="UP000241868"/>
    </source>
</evidence>
<dbReference type="EMBL" id="PXYY01000022">
    <property type="protein sequence ID" value="PSJ80603.1"/>
    <property type="molecule type" value="Genomic_DNA"/>
</dbReference>
<reference evidence="2 3" key="1">
    <citation type="submission" date="2018-03" db="EMBL/GenBank/DDBJ databases">
        <title>Neisseria weixii sp. nov., isolated from the intestinal contents of Tibetan Plateau pika (Ochotona curzoniae) in Yushu, Qinghai Province, China.</title>
        <authorList>
            <person name="Gui Z."/>
        </authorList>
    </citation>
    <scope>NUCLEOTIDE SEQUENCE [LARGE SCALE GENOMIC DNA]</scope>
    <source>
        <strain evidence="2 3">ATCC 51483</strain>
    </source>
</reference>
<dbReference type="AlphaFoldDB" id="A0A2P7U122"/>
<sequence length="69" mass="7842">METDENSVFSENTPGKDKDARRVKKDGTFKSGYKQHTHTDSKGYLEKRHINPAGRHGGNHFELRLSDIA</sequence>